<organism evidence="1 2">
    <name type="scientific">Branchiostoma lanceolatum</name>
    <name type="common">Common lancelet</name>
    <name type="synonym">Amphioxus lanceolatum</name>
    <dbReference type="NCBI Taxonomy" id="7740"/>
    <lineage>
        <taxon>Eukaryota</taxon>
        <taxon>Metazoa</taxon>
        <taxon>Chordata</taxon>
        <taxon>Cephalochordata</taxon>
        <taxon>Leptocardii</taxon>
        <taxon>Amphioxiformes</taxon>
        <taxon>Branchiostomatidae</taxon>
        <taxon>Branchiostoma</taxon>
    </lineage>
</organism>
<dbReference type="PANTHER" id="PTHR33153:SF3">
    <property type="entry name" value="TRAFFICKING PROTEIN PARTICLE COMPLEX SUBUNIT 11 DOMAIN-CONTAINING PROTEIN"/>
    <property type="match status" value="1"/>
</dbReference>
<name>A0A8J9YV62_BRALA</name>
<keyword evidence="2" id="KW-1185">Reference proteome</keyword>
<evidence type="ECO:0000313" key="1">
    <source>
        <dbReference type="EMBL" id="CAH1242321.1"/>
    </source>
</evidence>
<evidence type="ECO:0000313" key="2">
    <source>
        <dbReference type="Proteomes" id="UP000838412"/>
    </source>
</evidence>
<dbReference type="EMBL" id="OV696697">
    <property type="protein sequence ID" value="CAH1242321.1"/>
    <property type="molecule type" value="Genomic_DNA"/>
</dbReference>
<reference evidence="1" key="1">
    <citation type="submission" date="2022-01" db="EMBL/GenBank/DDBJ databases">
        <authorList>
            <person name="Braso-Vives M."/>
        </authorList>
    </citation>
    <scope>NUCLEOTIDE SEQUENCE</scope>
</reference>
<proteinExistence type="predicted"/>
<gene>
    <name evidence="1" type="primary">Hypp6576</name>
    <name evidence="1" type="ORF">BLAG_LOCUS5625</name>
</gene>
<protein>
    <submittedName>
        <fullName evidence="1">Hypp6576 protein</fullName>
    </submittedName>
</protein>
<dbReference type="PANTHER" id="PTHR33153">
    <property type="entry name" value="MYND-TYPE DOMAIN-CONTAINING PROTEIN"/>
    <property type="match status" value="1"/>
</dbReference>
<sequence>MAALQTEGIRVARGRVYNALRRIDGIGMRVESCFPNVTTWDCDAMLDIKTFPGNARNDLGQHGCPHAFTFTNGHDGQPVFEYNDFASDEGCHGKLPRNDEVRLVEQLPLADSKPDLVDPKLERFEIDKFQKGLEAFWQTGKKMALDAYTTKQARSQEFQDSRKDRIIATLWPEALLKAWSENRPTPPPQFTQGERTRIDNLYKSYNKSKKTSESMPSVAPLPYPRSTGPPTACFSVCRLPPKPRFMCPTSGESSSSYVLRSPNHAHQTSPGGAGLWPMTGKIPPPVGDDLGQEQPCDPASHTIYELSHHSC</sequence>
<dbReference type="Proteomes" id="UP000838412">
    <property type="component" value="Chromosome 12"/>
</dbReference>
<accession>A0A8J9YV62</accession>
<dbReference type="AlphaFoldDB" id="A0A8J9YV62"/>